<sequence length="607" mass="65944">MSRWGWAVMLLAAAGAACGIGFALGVLAGPELARRFPATPISPQIPATPTVRLRASPTPGAMLAPTATAPTRTPTARPPAPSELPEIPPSALPDPPSGLDVSAGLASSAKGDAGARRPAYRIGGILEPVPGRLRGRLILTFPYDQGPPLRALCFRAWANAPASGGARLEVGRVRIGETLSGPEWSADRTAFTVTLPSPLLPGGTVELEMPFTVTVGSRAGGYGLMQKTPDGRLVLYYGYPELARIREGRCVLDPPWENGDLHQAEAAHFAWRLRLPQGTALAASGVIVQESAGPGGWQTVEIVAPYTRNFVMVAGEMARLSIERDGIRVNGFYRNAPAEAARQALEAAADALERFGKAFGEYPFPELDVVEVPLQGGAAGVEAGGLVMIGEDVYGMGDLSGLLGGLSSGRGSLDLLGFVVAHEVAHQWWYGIVGNDAHREPWLDEGLTNWSAAFWVEQAHGPEAARMTWDLLVLFPYRLRLMEGNLPLNEPAERYSELDYAAIVYGKGAWMYEALRREMGEERFFAFLRRYLQRHRWGWATGDSWRETLSEVWGRERAEAFYRRWVEGREITEKDLPPSPTLDPLFQDPALGGMLRAFLEALMQMEP</sequence>
<dbReference type="GO" id="GO:0042277">
    <property type="term" value="F:peptide binding"/>
    <property type="evidence" value="ECO:0007669"/>
    <property type="project" value="TreeGrafter"/>
</dbReference>
<dbReference type="Gene3D" id="1.10.390.10">
    <property type="entry name" value="Neutral Protease Domain 2"/>
    <property type="match status" value="1"/>
</dbReference>
<dbReference type="GO" id="GO:0070006">
    <property type="term" value="F:metalloaminopeptidase activity"/>
    <property type="evidence" value="ECO:0007669"/>
    <property type="project" value="TreeGrafter"/>
</dbReference>
<keyword evidence="3" id="KW-0378">Hydrolase</keyword>
<dbReference type="GO" id="GO:0005737">
    <property type="term" value="C:cytoplasm"/>
    <property type="evidence" value="ECO:0007669"/>
    <property type="project" value="TreeGrafter"/>
</dbReference>
<feature type="region of interest" description="Disordered" evidence="1">
    <location>
        <begin position="58"/>
        <end position="111"/>
    </location>
</feature>
<accession>A0A2H5Y6G1</accession>
<evidence type="ECO:0000256" key="1">
    <source>
        <dbReference type="SAM" id="MobiDB-lite"/>
    </source>
</evidence>
<organism evidence="3 4">
    <name type="scientific">Candidatus Thermoflexus japonica</name>
    <dbReference type="NCBI Taxonomy" id="2035417"/>
    <lineage>
        <taxon>Bacteria</taxon>
        <taxon>Bacillati</taxon>
        <taxon>Chloroflexota</taxon>
        <taxon>Thermoflexia</taxon>
        <taxon>Thermoflexales</taxon>
        <taxon>Thermoflexaceae</taxon>
        <taxon>Thermoflexus</taxon>
    </lineage>
</organism>
<dbReference type="EMBL" id="BEHY01000022">
    <property type="protein sequence ID" value="GBD08938.1"/>
    <property type="molecule type" value="Genomic_DNA"/>
</dbReference>
<feature type="compositionally biased region" description="Pro residues" evidence="1">
    <location>
        <begin position="76"/>
        <end position="96"/>
    </location>
</feature>
<proteinExistence type="predicted"/>
<dbReference type="Proteomes" id="UP000236642">
    <property type="component" value="Unassembled WGS sequence"/>
</dbReference>
<name>A0A2H5Y6G1_9CHLR</name>
<keyword evidence="3" id="KW-0645">Protease</keyword>
<dbReference type="GO" id="GO:0043171">
    <property type="term" value="P:peptide catabolic process"/>
    <property type="evidence" value="ECO:0007669"/>
    <property type="project" value="TreeGrafter"/>
</dbReference>
<comment type="caution">
    <text evidence="3">The sequence shown here is derived from an EMBL/GenBank/DDBJ whole genome shotgun (WGS) entry which is preliminary data.</text>
</comment>
<dbReference type="InterPro" id="IPR050344">
    <property type="entry name" value="Peptidase_M1_aminopeptidases"/>
</dbReference>
<dbReference type="PANTHER" id="PTHR11533">
    <property type="entry name" value="PROTEASE M1 ZINC METALLOPROTEASE"/>
    <property type="match status" value="1"/>
</dbReference>
<evidence type="ECO:0000313" key="4">
    <source>
        <dbReference type="Proteomes" id="UP000236642"/>
    </source>
</evidence>
<dbReference type="GO" id="GO:0016285">
    <property type="term" value="F:alanyl aminopeptidase activity"/>
    <property type="evidence" value="ECO:0007669"/>
    <property type="project" value="UniProtKB-EC"/>
</dbReference>
<dbReference type="PROSITE" id="PS51257">
    <property type="entry name" value="PROKAR_LIPOPROTEIN"/>
    <property type="match status" value="1"/>
</dbReference>
<keyword evidence="3" id="KW-0031">Aminopeptidase</keyword>
<protein>
    <submittedName>
        <fullName evidence="3">Aminopeptidase N</fullName>
        <ecNumber evidence="3">3.4.11.2</ecNumber>
    </submittedName>
</protein>
<dbReference type="EC" id="3.4.11.2" evidence="3"/>
<dbReference type="Pfam" id="PF01433">
    <property type="entry name" value="Peptidase_M1"/>
    <property type="match status" value="1"/>
</dbReference>
<evidence type="ECO:0000313" key="3">
    <source>
        <dbReference type="EMBL" id="GBD08938.1"/>
    </source>
</evidence>
<dbReference type="GO" id="GO:0005615">
    <property type="term" value="C:extracellular space"/>
    <property type="evidence" value="ECO:0007669"/>
    <property type="project" value="TreeGrafter"/>
</dbReference>
<evidence type="ECO:0000259" key="2">
    <source>
        <dbReference type="Pfam" id="PF01433"/>
    </source>
</evidence>
<dbReference type="PANTHER" id="PTHR11533:SF174">
    <property type="entry name" value="PUROMYCIN-SENSITIVE AMINOPEPTIDASE-RELATED"/>
    <property type="match status" value="1"/>
</dbReference>
<dbReference type="GO" id="GO:0008270">
    <property type="term" value="F:zinc ion binding"/>
    <property type="evidence" value="ECO:0007669"/>
    <property type="project" value="InterPro"/>
</dbReference>
<gene>
    <name evidence="3" type="primary">pepN</name>
    <name evidence="3" type="ORF">HRbin22_01184</name>
</gene>
<feature type="compositionally biased region" description="Low complexity" evidence="1">
    <location>
        <begin position="58"/>
        <end position="75"/>
    </location>
</feature>
<reference evidence="4" key="1">
    <citation type="submission" date="2017-09" db="EMBL/GenBank/DDBJ databases">
        <title>Metaegenomics of thermophilic ammonia-oxidizing enrichment culture.</title>
        <authorList>
            <person name="Kato S."/>
            <person name="Suzuki K."/>
        </authorList>
    </citation>
    <scope>NUCLEOTIDE SEQUENCE [LARGE SCALE GENOMIC DNA]</scope>
</reference>
<feature type="domain" description="Peptidase M1 membrane alanine aminopeptidase" evidence="2">
    <location>
        <begin position="344"/>
        <end position="565"/>
    </location>
</feature>
<dbReference type="InterPro" id="IPR014782">
    <property type="entry name" value="Peptidase_M1_dom"/>
</dbReference>
<dbReference type="AlphaFoldDB" id="A0A2H5Y6G1"/>
<dbReference type="InterPro" id="IPR027268">
    <property type="entry name" value="Peptidase_M4/M1_CTD_sf"/>
</dbReference>
<dbReference type="SUPFAM" id="SSF55486">
    <property type="entry name" value="Metalloproteases ('zincins'), catalytic domain"/>
    <property type="match status" value="1"/>
</dbReference>
<dbReference type="GO" id="GO:0016020">
    <property type="term" value="C:membrane"/>
    <property type="evidence" value="ECO:0007669"/>
    <property type="project" value="TreeGrafter"/>
</dbReference>